<feature type="compositionally biased region" description="Basic and acidic residues" evidence="1">
    <location>
        <begin position="497"/>
        <end position="507"/>
    </location>
</feature>
<dbReference type="Pfam" id="PF13401">
    <property type="entry name" value="AAA_22"/>
    <property type="match status" value="1"/>
</dbReference>
<dbReference type="EMBL" id="JBHSOG010000093">
    <property type="protein sequence ID" value="MFC5771238.1"/>
    <property type="molecule type" value="Genomic_DNA"/>
</dbReference>
<sequence length="507" mass="55858">MPDSTEASSTWIRQRNPLTDGLPRFPDLDSIAAALAFDPLAGIDVKSLDIATRIGLLNSEKSPLQPTSVSVQCALAWQGMLLTGLDRRNPLNNAARLDYWQTLMNPGRSVSQPPKLPSKGMAIHVVKGPTGTGKSVTADRFCALYPQQAVERAGCEAAGFKHLLQLIYLQVDMSADGTRGGFITGTLLQMDRALGTNYAASLKKQFRTVEQLTVALIARLIAHHTGILFIDEGQLRNLVQCGHADLIQLFLLQLMNSGIPTVFVGNERAFDWVEYSQDLSRLKLIPGARFSPPGSLIPGDPRSPSTQHAKLLADADAQTLVDGIMSYYLLKESPQRPEECIQTLLQRSGSIARLGLTLWTSAQLQALLLHGREYVTPEDIKSAYNSTDFDALRPLADGFNYRKPELFAHYPDVASAFYRKIWGFPADESASATASARQPTHPPKQPRPRKKSGKSKFAAEETREANTAKERERLEKTLKEEDMRKNGLVQHALEGLAELRESSEKTS</sequence>
<feature type="domain" description="ORC1/DEAH AAA+ ATPase" evidence="2">
    <location>
        <begin position="123"/>
        <end position="269"/>
    </location>
</feature>
<comment type="caution">
    <text evidence="3">The sequence shown here is derived from an EMBL/GenBank/DDBJ whole genome shotgun (WGS) entry which is preliminary data.</text>
</comment>
<organism evidence="3 4">
    <name type="scientific">Thauera sinica</name>
    <dbReference type="NCBI Taxonomy" id="2665146"/>
    <lineage>
        <taxon>Bacteria</taxon>
        <taxon>Pseudomonadati</taxon>
        <taxon>Pseudomonadota</taxon>
        <taxon>Betaproteobacteria</taxon>
        <taxon>Rhodocyclales</taxon>
        <taxon>Zoogloeaceae</taxon>
        <taxon>Thauera</taxon>
    </lineage>
</organism>
<evidence type="ECO:0000313" key="3">
    <source>
        <dbReference type="EMBL" id="MFC5771238.1"/>
    </source>
</evidence>
<dbReference type="RefSeq" id="WP_157748565.1">
    <property type="nucleotide sequence ID" value="NZ_JBHSOG010000093.1"/>
</dbReference>
<reference evidence="4" key="1">
    <citation type="journal article" date="2019" name="Int. J. Syst. Evol. Microbiol.">
        <title>The Global Catalogue of Microorganisms (GCM) 10K type strain sequencing project: providing services to taxonomists for standard genome sequencing and annotation.</title>
        <authorList>
            <consortium name="The Broad Institute Genomics Platform"/>
            <consortium name="The Broad Institute Genome Sequencing Center for Infectious Disease"/>
            <person name="Wu L."/>
            <person name="Ma J."/>
        </authorList>
    </citation>
    <scope>NUCLEOTIDE SEQUENCE [LARGE SCALE GENOMIC DNA]</scope>
    <source>
        <strain evidence="4">SHR3</strain>
    </source>
</reference>
<dbReference type="SUPFAM" id="SSF52540">
    <property type="entry name" value="P-loop containing nucleoside triphosphate hydrolases"/>
    <property type="match status" value="1"/>
</dbReference>
<dbReference type="Proteomes" id="UP001595974">
    <property type="component" value="Unassembled WGS sequence"/>
</dbReference>
<evidence type="ECO:0000259" key="2">
    <source>
        <dbReference type="Pfam" id="PF13401"/>
    </source>
</evidence>
<evidence type="ECO:0000256" key="1">
    <source>
        <dbReference type="SAM" id="MobiDB-lite"/>
    </source>
</evidence>
<protein>
    <submittedName>
        <fullName evidence="3">AAA family ATPase</fullName>
    </submittedName>
</protein>
<name>A0ABW1AVB7_9RHOO</name>
<feature type="compositionally biased region" description="Basic residues" evidence="1">
    <location>
        <begin position="444"/>
        <end position="454"/>
    </location>
</feature>
<dbReference type="InterPro" id="IPR049945">
    <property type="entry name" value="AAA_22"/>
</dbReference>
<feature type="region of interest" description="Disordered" evidence="1">
    <location>
        <begin position="432"/>
        <end position="507"/>
    </location>
</feature>
<keyword evidence="4" id="KW-1185">Reference proteome</keyword>
<evidence type="ECO:0000313" key="4">
    <source>
        <dbReference type="Proteomes" id="UP001595974"/>
    </source>
</evidence>
<gene>
    <name evidence="3" type="ORF">ACFPTN_17800</name>
</gene>
<accession>A0ABW1AVB7</accession>
<proteinExistence type="predicted"/>
<dbReference type="InterPro" id="IPR027417">
    <property type="entry name" value="P-loop_NTPase"/>
</dbReference>
<feature type="compositionally biased region" description="Basic and acidic residues" evidence="1">
    <location>
        <begin position="457"/>
        <end position="485"/>
    </location>
</feature>